<keyword evidence="4" id="KW-0472">Membrane</keyword>
<dbReference type="Proteomes" id="UP000256838">
    <property type="component" value="Unassembled WGS sequence"/>
</dbReference>
<dbReference type="NCBIfam" id="TIGR00254">
    <property type="entry name" value="GGDEF"/>
    <property type="match status" value="1"/>
</dbReference>
<accession>A0A3D8JZF4</accession>
<keyword evidence="4" id="KW-0812">Transmembrane</keyword>
<feature type="transmembrane region" description="Helical" evidence="4">
    <location>
        <begin position="173"/>
        <end position="194"/>
    </location>
</feature>
<dbReference type="FunFam" id="3.30.70.270:FF:000001">
    <property type="entry name" value="Diguanylate cyclase domain protein"/>
    <property type="match status" value="1"/>
</dbReference>
<dbReference type="Gene3D" id="3.30.70.270">
    <property type="match status" value="1"/>
</dbReference>
<dbReference type="EC" id="2.7.7.65" evidence="1"/>
<dbReference type="InterPro" id="IPR000160">
    <property type="entry name" value="GGDEF_dom"/>
</dbReference>
<dbReference type="Pfam" id="PF00990">
    <property type="entry name" value="GGDEF"/>
    <property type="match status" value="1"/>
</dbReference>
<sequence>MFGMAVFLTEGLTAHLLYTQYVVSGRPVYAALSGAYLYAAISVVVQLLAFPGVFTPSGLLGAGAQSAVWMWVFWHGGFPGLVVASLVLRRFFPRGSQRIAYRRLIAAGLIACAAIVAAAACDIALEHVTWLPDLIAGGSYQKLAENPVAIAVVCLNVGALLGLVAVTRLRTMLQLWLAVALLAGSVDVLLTLHAGSRYSVGWYAARIAAVCASSAVLGMLLWEISHLYRSLHRAHESLMETSVRDGLTKTFNRQYFNAQYPELLDMAVNAGRPLSVLMVDIDYFKQFNDNFGHRAGDECLQAVALTLQGGLRRQWDFVARFGGEEFVVVLPNCNTSAAADVAESLRSAVEALNIDAPHSPKGRVTVSIGTATSGPRGPETSGELLEEADRGLYRAKRAGRNCVEAYAV</sequence>
<dbReference type="InterPro" id="IPR043128">
    <property type="entry name" value="Rev_trsase/Diguanyl_cyclase"/>
</dbReference>
<dbReference type="PANTHER" id="PTHR45138">
    <property type="entry name" value="REGULATORY COMPONENTS OF SENSORY TRANSDUCTION SYSTEM"/>
    <property type="match status" value="1"/>
</dbReference>
<feature type="transmembrane region" description="Helical" evidence="4">
    <location>
        <begin position="69"/>
        <end position="92"/>
    </location>
</feature>
<evidence type="ECO:0000313" key="7">
    <source>
        <dbReference type="Proteomes" id="UP000256838"/>
    </source>
</evidence>
<feature type="transmembrane region" description="Helical" evidence="4">
    <location>
        <begin position="28"/>
        <end position="49"/>
    </location>
</feature>
<dbReference type="SUPFAM" id="SSF55073">
    <property type="entry name" value="Nucleotide cyclase"/>
    <property type="match status" value="1"/>
</dbReference>
<protein>
    <recommendedName>
        <fullName evidence="1">diguanylate cyclase</fullName>
        <ecNumber evidence="1">2.7.7.65</ecNumber>
    </recommendedName>
</protein>
<organism evidence="6 7">
    <name type="scientific">Trinickia dinghuensis</name>
    <dbReference type="NCBI Taxonomy" id="2291023"/>
    <lineage>
        <taxon>Bacteria</taxon>
        <taxon>Pseudomonadati</taxon>
        <taxon>Pseudomonadota</taxon>
        <taxon>Betaproteobacteria</taxon>
        <taxon>Burkholderiales</taxon>
        <taxon>Burkholderiaceae</taxon>
        <taxon>Trinickia</taxon>
    </lineage>
</organism>
<keyword evidence="7" id="KW-1185">Reference proteome</keyword>
<keyword evidence="4" id="KW-1133">Transmembrane helix</keyword>
<evidence type="ECO:0000313" key="6">
    <source>
        <dbReference type="EMBL" id="RDU97741.1"/>
    </source>
</evidence>
<dbReference type="GO" id="GO:1902201">
    <property type="term" value="P:negative regulation of bacterial-type flagellum-dependent cell motility"/>
    <property type="evidence" value="ECO:0007669"/>
    <property type="project" value="TreeGrafter"/>
</dbReference>
<comment type="catalytic activity">
    <reaction evidence="2">
        <text>2 GTP = 3',3'-c-di-GMP + 2 diphosphate</text>
        <dbReference type="Rhea" id="RHEA:24898"/>
        <dbReference type="ChEBI" id="CHEBI:33019"/>
        <dbReference type="ChEBI" id="CHEBI:37565"/>
        <dbReference type="ChEBI" id="CHEBI:58805"/>
        <dbReference type="EC" id="2.7.7.65"/>
    </reaction>
</comment>
<evidence type="ECO:0000256" key="4">
    <source>
        <dbReference type="SAM" id="Phobius"/>
    </source>
</evidence>
<dbReference type="SMART" id="SM00267">
    <property type="entry name" value="GGDEF"/>
    <property type="match status" value="1"/>
</dbReference>
<dbReference type="PROSITE" id="PS50887">
    <property type="entry name" value="GGDEF"/>
    <property type="match status" value="1"/>
</dbReference>
<feature type="transmembrane region" description="Helical" evidence="4">
    <location>
        <begin position="200"/>
        <end position="222"/>
    </location>
</feature>
<evidence type="ECO:0000256" key="1">
    <source>
        <dbReference type="ARBA" id="ARBA00012528"/>
    </source>
</evidence>
<evidence type="ECO:0000259" key="5">
    <source>
        <dbReference type="PROSITE" id="PS50887"/>
    </source>
</evidence>
<reference evidence="6 7" key="1">
    <citation type="submission" date="2018-08" db="EMBL/GenBank/DDBJ databases">
        <title>Paraburkholderia sp. DHOM06 isolated from forest soil.</title>
        <authorList>
            <person name="Gao Z.-H."/>
            <person name="Qiu L.-H."/>
        </authorList>
    </citation>
    <scope>NUCLEOTIDE SEQUENCE [LARGE SCALE GENOMIC DNA]</scope>
    <source>
        <strain evidence="6 7">DHOM06</strain>
    </source>
</reference>
<gene>
    <name evidence="6" type="ORF">DWV00_17915</name>
</gene>
<dbReference type="GO" id="GO:0005886">
    <property type="term" value="C:plasma membrane"/>
    <property type="evidence" value="ECO:0007669"/>
    <property type="project" value="TreeGrafter"/>
</dbReference>
<dbReference type="EMBL" id="QRGA01000009">
    <property type="protein sequence ID" value="RDU97741.1"/>
    <property type="molecule type" value="Genomic_DNA"/>
</dbReference>
<dbReference type="PANTHER" id="PTHR45138:SF9">
    <property type="entry name" value="DIGUANYLATE CYCLASE DGCM-RELATED"/>
    <property type="match status" value="1"/>
</dbReference>
<dbReference type="InterPro" id="IPR033424">
    <property type="entry name" value="MASE4"/>
</dbReference>
<dbReference type="GO" id="GO:0052621">
    <property type="term" value="F:diguanylate cyclase activity"/>
    <property type="evidence" value="ECO:0007669"/>
    <property type="project" value="UniProtKB-EC"/>
</dbReference>
<proteinExistence type="predicted"/>
<comment type="caution">
    <text evidence="6">The sequence shown here is derived from an EMBL/GenBank/DDBJ whole genome shotgun (WGS) entry which is preliminary data.</text>
</comment>
<feature type="region of interest" description="Disordered" evidence="3">
    <location>
        <begin position="363"/>
        <end position="382"/>
    </location>
</feature>
<dbReference type="AlphaFoldDB" id="A0A3D8JZF4"/>
<evidence type="ECO:0000256" key="3">
    <source>
        <dbReference type="SAM" id="MobiDB-lite"/>
    </source>
</evidence>
<evidence type="ECO:0000256" key="2">
    <source>
        <dbReference type="ARBA" id="ARBA00034247"/>
    </source>
</evidence>
<name>A0A3D8JZF4_9BURK</name>
<dbReference type="InterPro" id="IPR029787">
    <property type="entry name" value="Nucleotide_cyclase"/>
</dbReference>
<dbReference type="Pfam" id="PF17158">
    <property type="entry name" value="MASE4"/>
    <property type="match status" value="1"/>
</dbReference>
<dbReference type="CDD" id="cd01949">
    <property type="entry name" value="GGDEF"/>
    <property type="match status" value="1"/>
</dbReference>
<feature type="transmembrane region" description="Helical" evidence="4">
    <location>
        <begin position="104"/>
        <end position="125"/>
    </location>
</feature>
<feature type="domain" description="GGDEF" evidence="5">
    <location>
        <begin position="272"/>
        <end position="408"/>
    </location>
</feature>
<dbReference type="GO" id="GO:0043709">
    <property type="term" value="P:cell adhesion involved in single-species biofilm formation"/>
    <property type="evidence" value="ECO:0007669"/>
    <property type="project" value="TreeGrafter"/>
</dbReference>
<dbReference type="InterPro" id="IPR050469">
    <property type="entry name" value="Diguanylate_Cyclase"/>
</dbReference>
<feature type="transmembrane region" description="Helical" evidence="4">
    <location>
        <begin position="148"/>
        <end position="166"/>
    </location>
</feature>